<name>A0A3N4MH45_9NEIS</name>
<accession>A0A3N4MH45</accession>
<keyword evidence="2" id="KW-1185">Reference proteome</keyword>
<dbReference type="EMBL" id="RPFL01000116">
    <property type="protein sequence ID" value="RPD82972.1"/>
    <property type="molecule type" value="Genomic_DNA"/>
</dbReference>
<organism evidence="1 2">
    <name type="scientific">Neisseria weixii</name>
    <dbReference type="NCBI Taxonomy" id="1853276"/>
    <lineage>
        <taxon>Bacteria</taxon>
        <taxon>Pseudomonadati</taxon>
        <taxon>Pseudomonadota</taxon>
        <taxon>Betaproteobacteria</taxon>
        <taxon>Neisseriales</taxon>
        <taxon>Neisseriaceae</taxon>
        <taxon>Neisseria</taxon>
    </lineage>
</organism>
<sequence length="85" mass="9210">GIKCTCYTEQGTPIKGFEKSQCLDFVENGIYNPYKQQTVENQSPTVETPTEAGQVLVMGGESPQNLMYDGYADKALSNQGAKVGI</sequence>
<comment type="caution">
    <text evidence="1">The sequence shown here is derived from an EMBL/GenBank/DDBJ whole genome shotgun (WGS) entry which is preliminary data.</text>
</comment>
<proteinExistence type="predicted"/>
<reference evidence="1 2" key="1">
    <citation type="submission" date="2018-11" db="EMBL/GenBank/DDBJ databases">
        <title>Neisseria weixii sp. nov. isolated from the rectal contents of plateau pika (Ochotona cruzoniae).</title>
        <authorList>
            <person name="Zhang G."/>
        </authorList>
    </citation>
    <scope>NUCLEOTIDE SEQUENCE [LARGE SCALE GENOMIC DNA]</scope>
    <source>
        <strain evidence="1 2">10009</strain>
    </source>
</reference>
<evidence type="ECO:0000313" key="1">
    <source>
        <dbReference type="EMBL" id="RPD82972.1"/>
    </source>
</evidence>
<dbReference type="AlphaFoldDB" id="A0A3N4MH45"/>
<gene>
    <name evidence="1" type="ORF">EGK74_13965</name>
</gene>
<feature type="non-terminal residue" evidence="1">
    <location>
        <position position="1"/>
    </location>
</feature>
<evidence type="ECO:0000313" key="2">
    <source>
        <dbReference type="Proteomes" id="UP000272412"/>
    </source>
</evidence>
<protein>
    <submittedName>
        <fullName evidence="1">Zonular occludens toxin family protein</fullName>
    </submittedName>
</protein>
<dbReference type="Proteomes" id="UP000272412">
    <property type="component" value="Unassembled WGS sequence"/>
</dbReference>